<dbReference type="SUPFAM" id="SSF53474">
    <property type="entry name" value="alpha/beta-Hydrolases"/>
    <property type="match status" value="1"/>
</dbReference>
<dbReference type="AlphaFoldDB" id="K3WZ18"/>
<comment type="similarity">
    <text evidence="1">Belongs to the peptidase S33 family. ABHD4/ABHD5 subfamily.</text>
</comment>
<accession>K3WZ18</accession>
<dbReference type="HOGENOM" id="CLU_017361_2_0_1"/>
<dbReference type="EMBL" id="GL376623">
    <property type="status" value="NOT_ANNOTATED_CDS"/>
    <property type="molecule type" value="Genomic_DNA"/>
</dbReference>
<keyword evidence="2" id="KW-0812">Transmembrane</keyword>
<dbReference type="STRING" id="431595.K3WZ18"/>
<reference evidence="4" key="2">
    <citation type="submission" date="2010-04" db="EMBL/GenBank/DDBJ databases">
        <authorList>
            <person name="Buell R."/>
            <person name="Hamilton J."/>
            <person name="Hostetler J."/>
        </authorList>
    </citation>
    <scope>NUCLEOTIDE SEQUENCE [LARGE SCALE GENOMIC DNA]</scope>
    <source>
        <strain evidence="4">DAOM:BR144</strain>
    </source>
</reference>
<evidence type="ECO:0000313" key="3">
    <source>
        <dbReference type="EnsemblProtists" id="PYU1_T010217"/>
    </source>
</evidence>
<dbReference type="Proteomes" id="UP000019132">
    <property type="component" value="Unassembled WGS sequence"/>
</dbReference>
<organism evidence="3 4">
    <name type="scientific">Globisporangium ultimum (strain ATCC 200006 / CBS 805.95 / DAOM BR144)</name>
    <name type="common">Pythium ultimum</name>
    <dbReference type="NCBI Taxonomy" id="431595"/>
    <lineage>
        <taxon>Eukaryota</taxon>
        <taxon>Sar</taxon>
        <taxon>Stramenopiles</taxon>
        <taxon>Oomycota</taxon>
        <taxon>Peronosporomycetes</taxon>
        <taxon>Pythiales</taxon>
        <taxon>Pythiaceae</taxon>
        <taxon>Globisporangium</taxon>
    </lineage>
</organism>
<dbReference type="GO" id="GO:0055088">
    <property type="term" value="P:lipid homeostasis"/>
    <property type="evidence" value="ECO:0007669"/>
    <property type="project" value="TreeGrafter"/>
</dbReference>
<keyword evidence="2" id="KW-1133">Transmembrane helix</keyword>
<dbReference type="Gene3D" id="3.40.50.1820">
    <property type="entry name" value="alpha/beta hydrolase"/>
    <property type="match status" value="1"/>
</dbReference>
<feature type="transmembrane region" description="Helical" evidence="2">
    <location>
        <begin position="65"/>
        <end position="83"/>
    </location>
</feature>
<dbReference type="EnsemblProtists" id="PYU1_T010217">
    <property type="protein sequence ID" value="PYU1_T010217"/>
    <property type="gene ID" value="PYU1_G010197"/>
</dbReference>
<reference evidence="3" key="3">
    <citation type="submission" date="2015-02" db="UniProtKB">
        <authorList>
            <consortium name="EnsemblProtists"/>
        </authorList>
    </citation>
    <scope>IDENTIFICATION</scope>
    <source>
        <strain evidence="3">DAOM BR144</strain>
    </source>
</reference>
<protein>
    <recommendedName>
        <fullName evidence="5">AB hydrolase-1 domain-containing protein</fullName>
    </recommendedName>
</protein>
<dbReference type="InParanoid" id="K3WZ18"/>
<dbReference type="InterPro" id="IPR029058">
    <property type="entry name" value="AB_hydrolase_fold"/>
</dbReference>
<evidence type="ECO:0000313" key="4">
    <source>
        <dbReference type="Proteomes" id="UP000019132"/>
    </source>
</evidence>
<keyword evidence="4" id="KW-1185">Reference proteome</keyword>
<dbReference type="GO" id="GO:0052689">
    <property type="term" value="F:carboxylic ester hydrolase activity"/>
    <property type="evidence" value="ECO:0007669"/>
    <property type="project" value="TreeGrafter"/>
</dbReference>
<keyword evidence="2" id="KW-0472">Membrane</keyword>
<evidence type="ECO:0000256" key="2">
    <source>
        <dbReference type="SAM" id="Phobius"/>
    </source>
</evidence>
<dbReference type="GO" id="GO:0006654">
    <property type="term" value="P:phosphatidic acid biosynthetic process"/>
    <property type="evidence" value="ECO:0007669"/>
    <property type="project" value="TreeGrafter"/>
</dbReference>
<evidence type="ECO:0000256" key="1">
    <source>
        <dbReference type="ARBA" id="ARBA00038097"/>
    </source>
</evidence>
<feature type="transmembrane region" description="Helical" evidence="2">
    <location>
        <begin position="33"/>
        <end position="53"/>
    </location>
</feature>
<dbReference type="PANTHER" id="PTHR42886">
    <property type="entry name" value="RE40534P-RELATED"/>
    <property type="match status" value="1"/>
</dbReference>
<name>K3WZ18_GLOUD</name>
<dbReference type="VEuPathDB" id="FungiDB:PYU1_G010197"/>
<feature type="transmembrane region" description="Helical" evidence="2">
    <location>
        <begin position="90"/>
        <end position="108"/>
    </location>
</feature>
<sequence>MAKTSTQRSAPPLLLQWRLLQNPMSLSAFRKPAFVVAAVVCTPILVCVAALWAVLGHLCTRRTSVAATVALLITWSAHFLCGYHDGASTGALHLPSATSLAVVAVGIAPIRSTWLMAFAVGAAAASVVSARHNILLQGGHNTHSVSALMCLLPAWVAICKLRLWCPADERVLHDIEHAIYRTFAPDHEIHLRHIAGLGTVHVPYSGEKMSASPRALVLVHGYLAGNAFWAANLEELSKHFDVIMCPQFAVEWKGIGRSARPTFIPKSDEEADAFFVESLEEWRREMQAMFSTYYSSKYAKHVEHLVLISPAGVNPSPLTRDQLSLPAKMASAFLITPMSLVRFAGPIGPHLAYWLVRRRVAKTPPANIIRTGEMDLQRFALYCYHNWALKASGDIAYYTHLHPGASARTTPLSDLLVPGKASVPVTFLYGDVGVDWMNHEHGEAVVRQLEKAQYAMLRCVPLAGHQVFMDNPKGFNRALVQAIKKHDVHMRATSTRTP</sequence>
<proteinExistence type="inferred from homology"/>
<dbReference type="GO" id="GO:0042171">
    <property type="term" value="F:lysophosphatidic acid acyltransferase activity"/>
    <property type="evidence" value="ECO:0007669"/>
    <property type="project" value="TreeGrafter"/>
</dbReference>
<reference evidence="4" key="1">
    <citation type="journal article" date="2010" name="Genome Biol.">
        <title>Genome sequence of the necrotrophic plant pathogen Pythium ultimum reveals original pathogenicity mechanisms and effector repertoire.</title>
        <authorList>
            <person name="Levesque C.A."/>
            <person name="Brouwer H."/>
            <person name="Cano L."/>
            <person name="Hamilton J.P."/>
            <person name="Holt C."/>
            <person name="Huitema E."/>
            <person name="Raffaele S."/>
            <person name="Robideau G.P."/>
            <person name="Thines M."/>
            <person name="Win J."/>
            <person name="Zerillo M.M."/>
            <person name="Beakes G.W."/>
            <person name="Boore J.L."/>
            <person name="Busam D."/>
            <person name="Dumas B."/>
            <person name="Ferriera S."/>
            <person name="Fuerstenberg S.I."/>
            <person name="Gachon C.M."/>
            <person name="Gaulin E."/>
            <person name="Govers F."/>
            <person name="Grenville-Briggs L."/>
            <person name="Horner N."/>
            <person name="Hostetler J."/>
            <person name="Jiang R.H."/>
            <person name="Johnson J."/>
            <person name="Krajaejun T."/>
            <person name="Lin H."/>
            <person name="Meijer H.J."/>
            <person name="Moore B."/>
            <person name="Morris P."/>
            <person name="Phuntmart V."/>
            <person name="Puiu D."/>
            <person name="Shetty J."/>
            <person name="Stajich J.E."/>
            <person name="Tripathy S."/>
            <person name="Wawra S."/>
            <person name="van West P."/>
            <person name="Whitty B.R."/>
            <person name="Coutinho P.M."/>
            <person name="Henrissat B."/>
            <person name="Martin F."/>
            <person name="Thomas P.D."/>
            <person name="Tyler B.M."/>
            <person name="De Vries R.P."/>
            <person name="Kamoun S."/>
            <person name="Yandell M."/>
            <person name="Tisserat N."/>
            <person name="Buell C.R."/>
        </authorList>
    </citation>
    <scope>NUCLEOTIDE SEQUENCE</scope>
    <source>
        <strain evidence="4">DAOM:BR144</strain>
    </source>
</reference>
<dbReference type="eggNOG" id="KOG4409">
    <property type="taxonomic scope" value="Eukaryota"/>
</dbReference>
<evidence type="ECO:0008006" key="5">
    <source>
        <dbReference type="Google" id="ProtNLM"/>
    </source>
</evidence>
<dbReference type="PANTHER" id="PTHR42886:SF29">
    <property type="entry name" value="PUMMELIG, ISOFORM A"/>
    <property type="match status" value="1"/>
</dbReference>